<feature type="coiled-coil region" evidence="12">
    <location>
        <begin position="131"/>
        <end position="161"/>
    </location>
</feature>
<dbReference type="InterPro" id="IPR005467">
    <property type="entry name" value="His_kinase_dom"/>
</dbReference>
<evidence type="ECO:0000256" key="1">
    <source>
        <dbReference type="ARBA" id="ARBA00000085"/>
    </source>
</evidence>
<evidence type="ECO:0000256" key="3">
    <source>
        <dbReference type="ARBA" id="ARBA00018672"/>
    </source>
</evidence>
<dbReference type="SUPFAM" id="SSF55874">
    <property type="entry name" value="ATPase domain of HSP90 chaperone/DNA topoisomerase II/histidine kinase"/>
    <property type="match status" value="1"/>
</dbReference>
<dbReference type="PROSITE" id="PS50109">
    <property type="entry name" value="HIS_KIN"/>
    <property type="match status" value="1"/>
</dbReference>
<dbReference type="Gene3D" id="3.30.565.10">
    <property type="entry name" value="Histidine kinase-like ATPase, C-terminal domain"/>
    <property type="match status" value="1"/>
</dbReference>
<keyword evidence="5 15" id="KW-0808">Transferase</keyword>
<dbReference type="PANTHER" id="PTHR43065:SF10">
    <property type="entry name" value="PEROXIDE STRESS-ACTIVATED HISTIDINE KINASE MAK3"/>
    <property type="match status" value="1"/>
</dbReference>
<keyword evidence="7" id="KW-0418">Kinase</keyword>
<dbReference type="EC" id="2.7.13.3" evidence="2"/>
<dbReference type="PANTHER" id="PTHR43065">
    <property type="entry name" value="SENSOR HISTIDINE KINASE"/>
    <property type="match status" value="1"/>
</dbReference>
<organism evidence="15 16">
    <name type="scientific">Clostridium vincentii</name>
    <dbReference type="NCBI Taxonomy" id="52704"/>
    <lineage>
        <taxon>Bacteria</taxon>
        <taxon>Bacillati</taxon>
        <taxon>Bacillota</taxon>
        <taxon>Clostridia</taxon>
        <taxon>Eubacteriales</taxon>
        <taxon>Clostridiaceae</taxon>
        <taxon>Clostridium</taxon>
    </lineage>
</organism>
<evidence type="ECO:0000259" key="13">
    <source>
        <dbReference type="PROSITE" id="PS50109"/>
    </source>
</evidence>
<dbReference type="Gene3D" id="1.10.287.130">
    <property type="match status" value="1"/>
</dbReference>
<gene>
    <name evidence="15" type="primary">zraS_1</name>
    <name evidence="15" type="ORF">CLVI_29470</name>
</gene>
<dbReference type="InterPro" id="IPR003594">
    <property type="entry name" value="HATPase_dom"/>
</dbReference>
<dbReference type="InterPro" id="IPR003661">
    <property type="entry name" value="HisK_dim/P_dom"/>
</dbReference>
<evidence type="ECO:0000256" key="9">
    <source>
        <dbReference type="ARBA" id="ARBA00023012"/>
    </source>
</evidence>
<dbReference type="AlphaFoldDB" id="A0A2T0BA52"/>
<protein>
    <recommendedName>
        <fullName evidence="3">Stage 0 sporulation protein A homolog</fullName>
        <ecNumber evidence="2">2.7.13.3</ecNumber>
    </recommendedName>
</protein>
<dbReference type="SMART" id="SM00387">
    <property type="entry name" value="HATPase_c"/>
    <property type="match status" value="1"/>
</dbReference>
<feature type="domain" description="Histidine kinase" evidence="13">
    <location>
        <begin position="170"/>
        <end position="423"/>
    </location>
</feature>
<dbReference type="PRINTS" id="PR00344">
    <property type="entry name" value="BCTRLSENSOR"/>
</dbReference>
<keyword evidence="4 11" id="KW-0597">Phosphoprotein</keyword>
<dbReference type="GO" id="GO:0000155">
    <property type="term" value="F:phosphorelay sensor kinase activity"/>
    <property type="evidence" value="ECO:0007669"/>
    <property type="project" value="InterPro"/>
</dbReference>
<dbReference type="InterPro" id="IPR011006">
    <property type="entry name" value="CheY-like_superfamily"/>
</dbReference>
<evidence type="ECO:0000256" key="11">
    <source>
        <dbReference type="PROSITE-ProRule" id="PRU00169"/>
    </source>
</evidence>
<evidence type="ECO:0000256" key="10">
    <source>
        <dbReference type="ARBA" id="ARBA00024867"/>
    </source>
</evidence>
<evidence type="ECO:0000256" key="5">
    <source>
        <dbReference type="ARBA" id="ARBA00022679"/>
    </source>
</evidence>
<keyword evidence="16" id="KW-1185">Reference proteome</keyword>
<dbReference type="SUPFAM" id="SSF52172">
    <property type="entry name" value="CheY-like"/>
    <property type="match status" value="1"/>
</dbReference>
<dbReference type="EMBL" id="PVXQ01000042">
    <property type="protein sequence ID" value="PRR80781.1"/>
    <property type="molecule type" value="Genomic_DNA"/>
</dbReference>
<evidence type="ECO:0000256" key="2">
    <source>
        <dbReference type="ARBA" id="ARBA00012438"/>
    </source>
</evidence>
<dbReference type="Gene3D" id="3.40.50.2300">
    <property type="match status" value="1"/>
</dbReference>
<dbReference type="InterPro" id="IPR001789">
    <property type="entry name" value="Sig_transdc_resp-reg_receiver"/>
</dbReference>
<evidence type="ECO:0000256" key="8">
    <source>
        <dbReference type="ARBA" id="ARBA00022840"/>
    </source>
</evidence>
<proteinExistence type="predicted"/>
<dbReference type="RefSeq" id="WP_106060852.1">
    <property type="nucleotide sequence ID" value="NZ_PVXQ01000042.1"/>
</dbReference>
<feature type="modified residue" description="4-aspartylphosphate" evidence="11">
    <location>
        <position position="53"/>
    </location>
</feature>
<dbReference type="GO" id="GO:0005524">
    <property type="term" value="F:ATP binding"/>
    <property type="evidence" value="ECO:0007669"/>
    <property type="project" value="UniProtKB-KW"/>
</dbReference>
<dbReference type="Pfam" id="PF00072">
    <property type="entry name" value="Response_reg"/>
    <property type="match status" value="1"/>
</dbReference>
<evidence type="ECO:0000259" key="14">
    <source>
        <dbReference type="PROSITE" id="PS50110"/>
    </source>
</evidence>
<comment type="caution">
    <text evidence="15">The sequence shown here is derived from an EMBL/GenBank/DDBJ whole genome shotgun (WGS) entry which is preliminary data.</text>
</comment>
<dbReference type="CDD" id="cd00156">
    <property type="entry name" value="REC"/>
    <property type="match status" value="1"/>
</dbReference>
<dbReference type="Proteomes" id="UP000239471">
    <property type="component" value="Unassembled WGS sequence"/>
</dbReference>
<comment type="function">
    <text evidence="10">May play the central regulatory role in sporulation. It may be an element of the effector pathway responsible for the activation of sporulation genes in response to nutritional stress. Spo0A may act in concert with spo0H (a sigma factor) to control the expression of some genes that are critical to the sporulation process.</text>
</comment>
<feature type="domain" description="Response regulatory" evidence="14">
    <location>
        <begin position="2"/>
        <end position="118"/>
    </location>
</feature>
<dbReference type="SMART" id="SM00448">
    <property type="entry name" value="REC"/>
    <property type="match status" value="1"/>
</dbReference>
<sequence length="423" mass="48204">MNILIVDDSKFNLISAQDVIKSYEINCVTTLAYSGEEAIKIINSQKIDIVLLDIVMPNLSGIETLEIIRRDNKNIIILMFTSLTDKKYLEKSFELGANDYINKPIEPIEFISRLKSGIKMKEYQNALIESYNSLKSMNSELKASNAKLQEVQIELINKEKLSTIGRFSAGIAHEINTPLGYITSNFYTINKYSNILKENLEKSTMFIKNHEEIISDKTGLEKVYNDRNKLDFIFNDFDSIMLETNEGLAKISKIIKDLIRFSNEYPYSDLQLNKFSEIVQKAISVLNSELKGKKLEDLVNLNIKFEEEEYVKCNGFEIVQVILNILMNAIYFISKKNKKGNIYIKTYILNGYFCCDIEDTGIGIKPDIINKIFEPFFTTKEPGEGMGLGLTICYNIIVDKHKGLISAKSTYGDGSVFSIKLPI</sequence>
<dbReference type="PROSITE" id="PS50110">
    <property type="entry name" value="RESPONSE_REGULATORY"/>
    <property type="match status" value="1"/>
</dbReference>
<evidence type="ECO:0000256" key="6">
    <source>
        <dbReference type="ARBA" id="ARBA00022741"/>
    </source>
</evidence>
<evidence type="ECO:0000256" key="12">
    <source>
        <dbReference type="SAM" id="Coils"/>
    </source>
</evidence>
<comment type="catalytic activity">
    <reaction evidence="1">
        <text>ATP + protein L-histidine = ADP + protein N-phospho-L-histidine.</text>
        <dbReference type="EC" id="2.7.13.3"/>
    </reaction>
</comment>
<dbReference type="InterPro" id="IPR004358">
    <property type="entry name" value="Sig_transdc_His_kin-like_C"/>
</dbReference>
<dbReference type="OrthoDB" id="9784397at2"/>
<evidence type="ECO:0000313" key="16">
    <source>
        <dbReference type="Proteomes" id="UP000239471"/>
    </source>
</evidence>
<keyword evidence="6" id="KW-0547">Nucleotide-binding</keyword>
<dbReference type="InterPro" id="IPR036890">
    <property type="entry name" value="HATPase_C_sf"/>
</dbReference>
<dbReference type="CDD" id="cd00082">
    <property type="entry name" value="HisKA"/>
    <property type="match status" value="1"/>
</dbReference>
<evidence type="ECO:0000313" key="15">
    <source>
        <dbReference type="EMBL" id="PRR80781.1"/>
    </source>
</evidence>
<dbReference type="Pfam" id="PF02518">
    <property type="entry name" value="HATPase_c"/>
    <property type="match status" value="1"/>
</dbReference>
<dbReference type="SUPFAM" id="SSF47384">
    <property type="entry name" value="Homodimeric domain of signal transducing histidine kinase"/>
    <property type="match status" value="1"/>
</dbReference>
<accession>A0A2T0BA52</accession>
<reference evidence="15 16" key="1">
    <citation type="submission" date="2018-03" db="EMBL/GenBank/DDBJ databases">
        <title>Genome sequence of Clostridium vincentii DSM 10228.</title>
        <authorList>
            <person name="Poehlein A."/>
            <person name="Daniel R."/>
        </authorList>
    </citation>
    <scope>NUCLEOTIDE SEQUENCE [LARGE SCALE GENOMIC DNA]</scope>
    <source>
        <strain evidence="15 16">DSM 10228</strain>
    </source>
</reference>
<keyword evidence="12" id="KW-0175">Coiled coil</keyword>
<dbReference type="InterPro" id="IPR036097">
    <property type="entry name" value="HisK_dim/P_sf"/>
</dbReference>
<evidence type="ECO:0000256" key="7">
    <source>
        <dbReference type="ARBA" id="ARBA00022777"/>
    </source>
</evidence>
<keyword evidence="8" id="KW-0067">ATP-binding</keyword>
<name>A0A2T0BA52_9CLOT</name>
<evidence type="ECO:0000256" key="4">
    <source>
        <dbReference type="ARBA" id="ARBA00022553"/>
    </source>
</evidence>
<keyword evidence="9" id="KW-0902">Two-component regulatory system</keyword>